<accession>J3N6D7</accession>
<dbReference type="InterPro" id="IPR013210">
    <property type="entry name" value="LRR_N_plant-typ"/>
</dbReference>
<dbReference type="FunFam" id="3.80.10.10:FF:000275">
    <property type="entry name" value="Leucine-rich repeat receptor-like protein kinase"/>
    <property type="match status" value="1"/>
</dbReference>
<dbReference type="Pfam" id="PF12799">
    <property type="entry name" value="LRR_4"/>
    <property type="match status" value="1"/>
</dbReference>
<feature type="domain" description="Leucine-rich repeat-containing N-terminal plant-type" evidence="11">
    <location>
        <begin position="70"/>
        <end position="109"/>
    </location>
</feature>
<evidence type="ECO:0000256" key="3">
    <source>
        <dbReference type="ARBA" id="ARBA00022614"/>
    </source>
</evidence>
<dbReference type="InterPro" id="IPR025875">
    <property type="entry name" value="Leu-rich_rpt_4"/>
</dbReference>
<keyword evidence="3" id="KW-0433">Leucine-rich repeat</keyword>
<dbReference type="PANTHER" id="PTHR48059">
    <property type="entry name" value="POLYGALACTURONASE INHIBITOR 1"/>
    <property type="match status" value="1"/>
</dbReference>
<dbReference type="SUPFAM" id="SSF52058">
    <property type="entry name" value="L domain-like"/>
    <property type="match status" value="1"/>
</dbReference>
<dbReference type="InterPro" id="IPR001611">
    <property type="entry name" value="Leu-rich_rpt"/>
</dbReference>
<keyword evidence="5" id="KW-0732">Signal</keyword>
<comment type="subcellular location">
    <subcellularLocation>
        <location evidence="2">Cell envelope</location>
    </subcellularLocation>
    <subcellularLocation>
        <location evidence="1">Membrane</location>
        <topology evidence="1">Single-pass membrane protein</topology>
    </subcellularLocation>
</comment>
<keyword evidence="6" id="KW-0677">Repeat</keyword>
<dbReference type="InterPro" id="IPR032675">
    <property type="entry name" value="LRR_dom_sf"/>
</dbReference>
<evidence type="ECO:0000256" key="9">
    <source>
        <dbReference type="ARBA" id="ARBA00023180"/>
    </source>
</evidence>
<dbReference type="OMA" id="NTFTHEI"/>
<organism evidence="12">
    <name type="scientific">Oryza brachyantha</name>
    <name type="common">malo sina</name>
    <dbReference type="NCBI Taxonomy" id="4533"/>
    <lineage>
        <taxon>Eukaryota</taxon>
        <taxon>Viridiplantae</taxon>
        <taxon>Streptophyta</taxon>
        <taxon>Embryophyta</taxon>
        <taxon>Tracheophyta</taxon>
        <taxon>Spermatophyta</taxon>
        <taxon>Magnoliopsida</taxon>
        <taxon>Liliopsida</taxon>
        <taxon>Poales</taxon>
        <taxon>Poaceae</taxon>
        <taxon>BOP clade</taxon>
        <taxon>Oryzoideae</taxon>
        <taxon>Oryzeae</taxon>
        <taxon>Oryzinae</taxon>
        <taxon>Oryza</taxon>
    </lineage>
</organism>
<protein>
    <recommendedName>
        <fullName evidence="11">Leucine-rich repeat-containing N-terminal plant-type domain-containing protein</fullName>
    </recommendedName>
</protein>
<reference evidence="12" key="2">
    <citation type="submission" date="2013-04" db="UniProtKB">
        <authorList>
            <consortium name="EnsemblPlants"/>
        </authorList>
    </citation>
    <scope>IDENTIFICATION</scope>
</reference>
<evidence type="ECO:0000313" key="13">
    <source>
        <dbReference type="Proteomes" id="UP000006038"/>
    </source>
</evidence>
<keyword evidence="8" id="KW-0472">Membrane</keyword>
<dbReference type="InterPro" id="IPR051848">
    <property type="entry name" value="PGIP"/>
</dbReference>
<keyword evidence="9" id="KW-0325">Glycoprotein</keyword>
<dbReference type="Gramene" id="OB11G13730.1">
    <property type="protein sequence ID" value="OB11G13730.1"/>
    <property type="gene ID" value="OB11G13730"/>
</dbReference>
<dbReference type="PANTHER" id="PTHR48059:SF4">
    <property type="entry name" value="POLYGALACTURONASE INHIBITOR 1-RELATED"/>
    <property type="match status" value="1"/>
</dbReference>
<sequence length="226" mass="25133">MVYHALVGNQILNYIKDCGVTRNLHCPSTITAQTCLAMLWEDKKALLEKGKGSSIILLLQVMCNSLYGNETDRLSLLDFKKAISLDPKQVLASWNDSTYFCSWEGVSCSSKDPHRVISLNLTDQGLVGQISPLGNLTFLRHLHLPVNLFTGEIPPSLGHLHHLQTLYLSNNSLQGKIPNLANCSNLMVLELYRNNLVGQFPEDLPDHLQKLQLSYNKLTGPIPASL</sequence>
<evidence type="ECO:0000256" key="2">
    <source>
        <dbReference type="ARBA" id="ARBA00004196"/>
    </source>
</evidence>
<comment type="similarity">
    <text evidence="10">Belongs to the polygalacturonase-inhibiting protein family.</text>
</comment>
<name>J3N6D7_ORYBR</name>
<keyword evidence="13" id="KW-1185">Reference proteome</keyword>
<dbReference type="HOGENOM" id="CLU_1226455_0_0_1"/>
<evidence type="ECO:0000256" key="8">
    <source>
        <dbReference type="ARBA" id="ARBA00023136"/>
    </source>
</evidence>
<evidence type="ECO:0000256" key="10">
    <source>
        <dbReference type="ARBA" id="ARBA00038043"/>
    </source>
</evidence>
<evidence type="ECO:0000259" key="11">
    <source>
        <dbReference type="Pfam" id="PF08263"/>
    </source>
</evidence>
<proteinExistence type="inferred from homology"/>
<evidence type="ECO:0000256" key="7">
    <source>
        <dbReference type="ARBA" id="ARBA00022989"/>
    </source>
</evidence>
<evidence type="ECO:0000313" key="12">
    <source>
        <dbReference type="EnsemblPlants" id="OB11G13730.1"/>
    </source>
</evidence>
<reference evidence="12" key="1">
    <citation type="journal article" date="2013" name="Nat. Commun.">
        <title>Whole-genome sequencing of Oryza brachyantha reveals mechanisms underlying Oryza genome evolution.</title>
        <authorList>
            <person name="Chen J."/>
            <person name="Huang Q."/>
            <person name="Gao D."/>
            <person name="Wang J."/>
            <person name="Lang Y."/>
            <person name="Liu T."/>
            <person name="Li B."/>
            <person name="Bai Z."/>
            <person name="Luis Goicoechea J."/>
            <person name="Liang C."/>
            <person name="Chen C."/>
            <person name="Zhang W."/>
            <person name="Sun S."/>
            <person name="Liao Y."/>
            <person name="Zhang X."/>
            <person name="Yang L."/>
            <person name="Song C."/>
            <person name="Wang M."/>
            <person name="Shi J."/>
            <person name="Liu G."/>
            <person name="Liu J."/>
            <person name="Zhou H."/>
            <person name="Zhou W."/>
            <person name="Yu Q."/>
            <person name="An N."/>
            <person name="Chen Y."/>
            <person name="Cai Q."/>
            <person name="Wang B."/>
            <person name="Liu B."/>
            <person name="Min J."/>
            <person name="Huang Y."/>
            <person name="Wu H."/>
            <person name="Li Z."/>
            <person name="Zhang Y."/>
            <person name="Yin Y."/>
            <person name="Song W."/>
            <person name="Jiang J."/>
            <person name="Jackson S.A."/>
            <person name="Wing R.A."/>
            <person name="Wang J."/>
            <person name="Chen M."/>
        </authorList>
    </citation>
    <scope>NUCLEOTIDE SEQUENCE [LARGE SCALE GENOMIC DNA]</scope>
    <source>
        <strain evidence="12">cv. IRGC 101232</strain>
    </source>
</reference>
<dbReference type="STRING" id="4533.J3N6D7"/>
<dbReference type="Proteomes" id="UP000006038">
    <property type="component" value="Chromosome 11"/>
</dbReference>
<dbReference type="Gene3D" id="3.80.10.10">
    <property type="entry name" value="Ribonuclease Inhibitor"/>
    <property type="match status" value="2"/>
</dbReference>
<dbReference type="Pfam" id="PF00560">
    <property type="entry name" value="LRR_1"/>
    <property type="match status" value="2"/>
</dbReference>
<dbReference type="Pfam" id="PF08263">
    <property type="entry name" value="LRRNT_2"/>
    <property type="match status" value="1"/>
</dbReference>
<keyword evidence="4" id="KW-0812">Transmembrane</keyword>
<dbReference type="AlphaFoldDB" id="J3N6D7"/>
<evidence type="ECO:0000256" key="6">
    <source>
        <dbReference type="ARBA" id="ARBA00022737"/>
    </source>
</evidence>
<dbReference type="GO" id="GO:0016020">
    <property type="term" value="C:membrane"/>
    <property type="evidence" value="ECO:0007669"/>
    <property type="project" value="UniProtKB-SubCell"/>
</dbReference>
<evidence type="ECO:0000256" key="4">
    <source>
        <dbReference type="ARBA" id="ARBA00022692"/>
    </source>
</evidence>
<dbReference type="PROSITE" id="PS51450">
    <property type="entry name" value="LRR"/>
    <property type="match status" value="1"/>
</dbReference>
<evidence type="ECO:0000256" key="5">
    <source>
        <dbReference type="ARBA" id="ARBA00022729"/>
    </source>
</evidence>
<evidence type="ECO:0000256" key="1">
    <source>
        <dbReference type="ARBA" id="ARBA00004167"/>
    </source>
</evidence>
<dbReference type="EnsemblPlants" id="OB11G13730.1">
    <property type="protein sequence ID" value="OB11G13730.1"/>
    <property type="gene ID" value="OB11G13730"/>
</dbReference>
<dbReference type="eggNOG" id="ENOG502QPYS">
    <property type="taxonomic scope" value="Eukaryota"/>
</dbReference>
<keyword evidence="7" id="KW-1133">Transmembrane helix</keyword>